<dbReference type="PANTHER" id="PTHR31672:SF13">
    <property type="entry name" value="F-BOX PROTEIN CPR30-LIKE"/>
    <property type="match status" value="1"/>
</dbReference>
<accession>A0A4D6KYK6</accession>
<feature type="domain" description="F-box" evidence="1">
    <location>
        <begin position="1"/>
        <end position="45"/>
    </location>
</feature>
<keyword evidence="3" id="KW-1185">Reference proteome</keyword>
<dbReference type="SMART" id="SM00256">
    <property type="entry name" value="FBOX"/>
    <property type="match status" value="1"/>
</dbReference>
<organism evidence="2 3">
    <name type="scientific">Vigna unguiculata</name>
    <name type="common">Cowpea</name>
    <dbReference type="NCBI Taxonomy" id="3917"/>
    <lineage>
        <taxon>Eukaryota</taxon>
        <taxon>Viridiplantae</taxon>
        <taxon>Streptophyta</taxon>
        <taxon>Embryophyta</taxon>
        <taxon>Tracheophyta</taxon>
        <taxon>Spermatophyta</taxon>
        <taxon>Magnoliopsida</taxon>
        <taxon>eudicotyledons</taxon>
        <taxon>Gunneridae</taxon>
        <taxon>Pentapetalae</taxon>
        <taxon>rosids</taxon>
        <taxon>fabids</taxon>
        <taxon>Fabales</taxon>
        <taxon>Fabaceae</taxon>
        <taxon>Papilionoideae</taxon>
        <taxon>50 kb inversion clade</taxon>
        <taxon>NPAAA clade</taxon>
        <taxon>indigoferoid/millettioid clade</taxon>
        <taxon>Phaseoleae</taxon>
        <taxon>Vigna</taxon>
    </lineage>
</organism>
<evidence type="ECO:0000313" key="3">
    <source>
        <dbReference type="Proteomes" id="UP000501690"/>
    </source>
</evidence>
<dbReference type="AlphaFoldDB" id="A0A4D6KYK6"/>
<dbReference type="Proteomes" id="UP000501690">
    <property type="component" value="Linkage Group LG2"/>
</dbReference>
<dbReference type="InterPro" id="IPR050796">
    <property type="entry name" value="SCF_F-box_component"/>
</dbReference>
<reference evidence="2 3" key="1">
    <citation type="submission" date="2019-04" db="EMBL/GenBank/DDBJ databases">
        <title>An improved genome assembly and genetic linkage map for asparagus bean, Vigna unguiculata ssp. sesquipedialis.</title>
        <authorList>
            <person name="Xia Q."/>
            <person name="Zhang R."/>
            <person name="Dong Y."/>
        </authorList>
    </citation>
    <scope>NUCLEOTIDE SEQUENCE [LARGE SCALE GENOMIC DNA]</scope>
    <source>
        <tissue evidence="2">Leaf</tissue>
    </source>
</reference>
<dbReference type="InterPro" id="IPR017451">
    <property type="entry name" value="F-box-assoc_interact_dom"/>
</dbReference>
<dbReference type="Gene3D" id="1.20.1280.50">
    <property type="match status" value="1"/>
</dbReference>
<dbReference type="Pfam" id="PF07734">
    <property type="entry name" value="FBA_1"/>
    <property type="match status" value="1"/>
</dbReference>
<dbReference type="PANTHER" id="PTHR31672">
    <property type="entry name" value="BNACNNG10540D PROTEIN"/>
    <property type="match status" value="1"/>
</dbReference>
<evidence type="ECO:0000259" key="1">
    <source>
        <dbReference type="PROSITE" id="PS50181"/>
    </source>
</evidence>
<dbReference type="InterPro" id="IPR036047">
    <property type="entry name" value="F-box-like_dom_sf"/>
</dbReference>
<proteinExistence type="predicted"/>
<sequence>MANLPVEVITEILSRLPVKSVLRLRSTCKWWRSLIDTTHFILFHLSKSHTTLILRHRSHLYTVDLQSLEKPLEITHPLMCYSNSIKVLGSCNGLICISNVADDIALWNPHIRKHRILPADRFNRPDSSLFAARVHGFGHDAASNDYKLVSITYFVDLHNRTFDSQVQVYTLKSDAWKNLPSMPYALCCARTMGVLVGGALHWVVTRKLEPDQPDLIVAFELTRESFREVELPATVKGNFDMEVALLGGCLCLVENRGSGFDFWVMRVYGSSDSWEKLFTLTQDHLHIGLPKLQSVRPLLLDGDRVLLEQNRSKLCWYNLRSGDVSFVKIPGIGNSIEGTVCVASLLPPTLLNLRAESEMHELGHQKNRKKRDDFLSKGFKLTFHPGSWERLGMISNKTTLFDANFWDVQFPPFTASSLLMLFFSGLKRLQFRMFNIKKNRT</sequence>
<gene>
    <name evidence="2" type="ORF">DEO72_LG2g109</name>
</gene>
<name>A0A4D6KYK6_VIGUN</name>
<dbReference type="NCBIfam" id="TIGR01640">
    <property type="entry name" value="F_box_assoc_1"/>
    <property type="match status" value="1"/>
</dbReference>
<dbReference type="InterPro" id="IPR001810">
    <property type="entry name" value="F-box_dom"/>
</dbReference>
<dbReference type="CDD" id="cd22157">
    <property type="entry name" value="F-box_AtFBW1-like"/>
    <property type="match status" value="1"/>
</dbReference>
<dbReference type="Pfam" id="PF12937">
    <property type="entry name" value="F-box-like"/>
    <property type="match status" value="1"/>
</dbReference>
<dbReference type="PROSITE" id="PS50181">
    <property type="entry name" value="FBOX"/>
    <property type="match status" value="1"/>
</dbReference>
<dbReference type="InterPro" id="IPR006527">
    <property type="entry name" value="F-box-assoc_dom_typ1"/>
</dbReference>
<dbReference type="SUPFAM" id="SSF81383">
    <property type="entry name" value="F-box domain"/>
    <property type="match status" value="1"/>
</dbReference>
<evidence type="ECO:0000313" key="2">
    <source>
        <dbReference type="EMBL" id="QCD79791.1"/>
    </source>
</evidence>
<protein>
    <submittedName>
        <fullName evidence="2">F-box protein 22</fullName>
    </submittedName>
</protein>
<dbReference type="EMBL" id="CP039346">
    <property type="protein sequence ID" value="QCD79791.1"/>
    <property type="molecule type" value="Genomic_DNA"/>
</dbReference>